<proteinExistence type="predicted"/>
<dbReference type="InterPro" id="IPR001806">
    <property type="entry name" value="Small_GTPase"/>
</dbReference>
<keyword evidence="3" id="KW-1185">Reference proteome</keyword>
<dbReference type="SMART" id="SM00175">
    <property type="entry name" value="RAB"/>
    <property type="match status" value="1"/>
</dbReference>
<dbReference type="InterPro" id="IPR005225">
    <property type="entry name" value="Small_GTP-bd"/>
</dbReference>
<dbReference type="VEuPathDB" id="TrichDB:TVAGG3_0201390"/>
<dbReference type="GO" id="GO:0003924">
    <property type="term" value="F:GTPase activity"/>
    <property type="evidence" value="ECO:0000318"/>
    <property type="project" value="GO_Central"/>
</dbReference>
<gene>
    <name evidence="2" type="ORF">TVAG_202240</name>
</gene>
<dbReference type="AlphaFoldDB" id="A2DWP5"/>
<dbReference type="InParanoid" id="A2DWP5"/>
<dbReference type="GO" id="GO:0005525">
    <property type="term" value="F:GTP binding"/>
    <property type="evidence" value="ECO:0007669"/>
    <property type="project" value="InterPro"/>
</dbReference>
<dbReference type="SMART" id="SM00173">
    <property type="entry name" value="RAS"/>
    <property type="match status" value="1"/>
</dbReference>
<dbReference type="NCBIfam" id="TIGR00231">
    <property type="entry name" value="small_GTP"/>
    <property type="match status" value="1"/>
</dbReference>
<dbReference type="RefSeq" id="XP_001327453.1">
    <property type="nucleotide sequence ID" value="XM_001327418.1"/>
</dbReference>
<dbReference type="SMR" id="A2DWP5"/>
<evidence type="ECO:0000313" key="2">
    <source>
        <dbReference type="EMBL" id="EAY15230.1"/>
    </source>
</evidence>
<dbReference type="PRINTS" id="PR00449">
    <property type="entry name" value="RASTRNSFRMNG"/>
</dbReference>
<dbReference type="FunFam" id="3.40.50.300:FF:002280">
    <property type="entry name" value="Small GTP-binding protein, putative"/>
    <property type="match status" value="1"/>
</dbReference>
<accession>A2DWP5</accession>
<dbReference type="InterPro" id="IPR027417">
    <property type="entry name" value="P-loop_NTPase"/>
</dbReference>
<dbReference type="SMART" id="SM00176">
    <property type="entry name" value="RAN"/>
    <property type="match status" value="1"/>
</dbReference>
<dbReference type="STRING" id="5722.A2DWP5"/>
<organism evidence="2 3">
    <name type="scientific">Trichomonas vaginalis (strain ATCC PRA-98 / G3)</name>
    <dbReference type="NCBI Taxonomy" id="412133"/>
    <lineage>
        <taxon>Eukaryota</taxon>
        <taxon>Metamonada</taxon>
        <taxon>Parabasalia</taxon>
        <taxon>Trichomonadida</taxon>
        <taxon>Trichomonadidae</taxon>
        <taxon>Trichomonas</taxon>
    </lineage>
</organism>
<dbReference type="PROSITE" id="PS51421">
    <property type="entry name" value="RAS"/>
    <property type="match status" value="1"/>
</dbReference>
<name>A2DWP5_TRIV3</name>
<dbReference type="GO" id="GO:0016020">
    <property type="term" value="C:membrane"/>
    <property type="evidence" value="ECO:0000318"/>
    <property type="project" value="GO_Central"/>
</dbReference>
<protein>
    <submittedName>
        <fullName evidence="2">Small GTP-binding protein, putative</fullName>
    </submittedName>
</protein>
<dbReference type="GO" id="GO:0006887">
    <property type="term" value="P:exocytosis"/>
    <property type="evidence" value="ECO:0000318"/>
    <property type="project" value="GO_Central"/>
</dbReference>
<dbReference type="CDD" id="cd00154">
    <property type="entry name" value="Rab"/>
    <property type="match status" value="1"/>
</dbReference>
<dbReference type="PROSITE" id="PS51420">
    <property type="entry name" value="RHO"/>
    <property type="match status" value="1"/>
</dbReference>
<dbReference type="PANTHER" id="PTHR47978">
    <property type="match status" value="1"/>
</dbReference>
<dbReference type="EMBL" id="DS113259">
    <property type="protein sequence ID" value="EAY15230.1"/>
    <property type="molecule type" value="Genomic_DNA"/>
</dbReference>
<dbReference type="Proteomes" id="UP000001542">
    <property type="component" value="Unassembled WGS sequence"/>
</dbReference>
<dbReference type="SMART" id="SM00174">
    <property type="entry name" value="RHO"/>
    <property type="match status" value="1"/>
</dbReference>
<keyword evidence="1" id="KW-0547">Nucleotide-binding</keyword>
<sequence>MNETFEAKLVTVGATNTGKTCLLIKLATDSFEENTKQSVGGSFLNYHFTKDSTNFTLKLWDTAGQERYRSVNTMYYVNAQVFCLVFSLTDPYSFDDIPNLYNEVKEYAESSIIYLIGCKADLSEDRRVKSELAYELSKTINALYFEVSSKTGQGFYEFKDQLNFDINQKYQAIKKENEDDIKPIRLTDSEKGENSCNC</sequence>
<dbReference type="eggNOG" id="KOG0092">
    <property type="taxonomic scope" value="Eukaryota"/>
</dbReference>
<dbReference type="Pfam" id="PF00071">
    <property type="entry name" value="Ras"/>
    <property type="match status" value="1"/>
</dbReference>
<dbReference type="PROSITE" id="PS51419">
    <property type="entry name" value="RAB"/>
    <property type="match status" value="1"/>
</dbReference>
<dbReference type="SUPFAM" id="SSF52540">
    <property type="entry name" value="P-loop containing nucleoside triphosphate hydrolases"/>
    <property type="match status" value="1"/>
</dbReference>
<evidence type="ECO:0000313" key="3">
    <source>
        <dbReference type="Proteomes" id="UP000001542"/>
    </source>
</evidence>
<dbReference type="VEuPathDB" id="TrichDB:TVAG_202240"/>
<evidence type="ECO:0000256" key="1">
    <source>
        <dbReference type="ARBA" id="ARBA00022741"/>
    </source>
</evidence>
<reference evidence="2" key="1">
    <citation type="submission" date="2006-10" db="EMBL/GenBank/DDBJ databases">
        <authorList>
            <person name="Amadeo P."/>
            <person name="Zhao Q."/>
            <person name="Wortman J."/>
            <person name="Fraser-Liggett C."/>
            <person name="Carlton J."/>
        </authorList>
    </citation>
    <scope>NUCLEOTIDE SEQUENCE</scope>
    <source>
        <strain evidence="2">G3</strain>
    </source>
</reference>
<dbReference type="KEGG" id="tva:4773231"/>
<reference evidence="2" key="2">
    <citation type="journal article" date="2007" name="Science">
        <title>Draft genome sequence of the sexually transmitted pathogen Trichomonas vaginalis.</title>
        <authorList>
            <person name="Carlton J.M."/>
            <person name="Hirt R.P."/>
            <person name="Silva J.C."/>
            <person name="Delcher A.L."/>
            <person name="Schatz M."/>
            <person name="Zhao Q."/>
            <person name="Wortman J.R."/>
            <person name="Bidwell S.L."/>
            <person name="Alsmark U.C.M."/>
            <person name="Besteiro S."/>
            <person name="Sicheritz-Ponten T."/>
            <person name="Noel C.J."/>
            <person name="Dacks J.B."/>
            <person name="Foster P.G."/>
            <person name="Simillion C."/>
            <person name="Van de Peer Y."/>
            <person name="Miranda-Saavedra D."/>
            <person name="Barton G.J."/>
            <person name="Westrop G.D."/>
            <person name="Mueller S."/>
            <person name="Dessi D."/>
            <person name="Fiori P.L."/>
            <person name="Ren Q."/>
            <person name="Paulsen I."/>
            <person name="Zhang H."/>
            <person name="Bastida-Corcuera F.D."/>
            <person name="Simoes-Barbosa A."/>
            <person name="Brown M.T."/>
            <person name="Hayes R.D."/>
            <person name="Mukherjee M."/>
            <person name="Okumura C.Y."/>
            <person name="Schneider R."/>
            <person name="Smith A.J."/>
            <person name="Vanacova S."/>
            <person name="Villalvazo M."/>
            <person name="Haas B.J."/>
            <person name="Pertea M."/>
            <person name="Feldblyum T.V."/>
            <person name="Utterback T.R."/>
            <person name="Shu C.L."/>
            <person name="Osoegawa K."/>
            <person name="de Jong P.J."/>
            <person name="Hrdy I."/>
            <person name="Horvathova L."/>
            <person name="Zubacova Z."/>
            <person name="Dolezal P."/>
            <person name="Malik S.B."/>
            <person name="Logsdon J.M. Jr."/>
            <person name="Henze K."/>
            <person name="Gupta A."/>
            <person name="Wang C.C."/>
            <person name="Dunne R.L."/>
            <person name="Upcroft J.A."/>
            <person name="Upcroft P."/>
            <person name="White O."/>
            <person name="Salzberg S.L."/>
            <person name="Tang P."/>
            <person name="Chiu C.-H."/>
            <person name="Lee Y.-S."/>
            <person name="Embley T.M."/>
            <person name="Coombs G.H."/>
            <person name="Mottram J.C."/>
            <person name="Tachezy J."/>
            <person name="Fraser-Liggett C.M."/>
            <person name="Johnson P.J."/>
        </authorList>
    </citation>
    <scope>NUCLEOTIDE SEQUENCE [LARGE SCALE GENOMIC DNA]</scope>
    <source>
        <strain evidence="2">G3</strain>
    </source>
</reference>
<dbReference type="Gene3D" id="3.40.50.300">
    <property type="entry name" value="P-loop containing nucleotide triphosphate hydrolases"/>
    <property type="match status" value="1"/>
</dbReference>